<keyword evidence="3" id="KW-1185">Reference proteome</keyword>
<comment type="caution">
    <text evidence="2">The sequence shown here is derived from an EMBL/GenBank/DDBJ whole genome shotgun (WGS) entry which is preliminary data.</text>
</comment>
<reference evidence="2 3" key="1">
    <citation type="submission" date="2024-02" db="EMBL/GenBank/DDBJ databases">
        <authorList>
            <person name="Chen Y."/>
            <person name="Shah S."/>
            <person name="Dougan E. K."/>
            <person name="Thang M."/>
            <person name="Chan C."/>
        </authorList>
    </citation>
    <scope>NUCLEOTIDE SEQUENCE [LARGE SCALE GENOMIC DNA]</scope>
</reference>
<proteinExistence type="predicted"/>
<dbReference type="EMBL" id="CAXAMM010039751">
    <property type="protein sequence ID" value="CAK9088705.1"/>
    <property type="molecule type" value="Genomic_DNA"/>
</dbReference>
<keyword evidence="1" id="KW-0812">Transmembrane</keyword>
<feature type="transmembrane region" description="Helical" evidence="1">
    <location>
        <begin position="259"/>
        <end position="277"/>
    </location>
</feature>
<keyword evidence="1" id="KW-1133">Transmembrane helix</keyword>
<evidence type="ECO:0000256" key="1">
    <source>
        <dbReference type="SAM" id="Phobius"/>
    </source>
</evidence>
<evidence type="ECO:0000313" key="2">
    <source>
        <dbReference type="EMBL" id="CAK9088705.1"/>
    </source>
</evidence>
<feature type="transmembrane region" description="Helical" evidence="1">
    <location>
        <begin position="632"/>
        <end position="653"/>
    </location>
</feature>
<protein>
    <submittedName>
        <fullName evidence="2">3-glucan synthase mok12</fullName>
    </submittedName>
</protein>
<sequence>MAQDALCRVMPSFRGRLCFLSERYLLPEELRGGVDFLLAPFLSEPVGHTDVELGVPTIGCAAGALGRTPGVYFHQQNSLAPEMLKSGFFGALDFALNMPDEDYWNLAEAAHHARSFQAEQWRPDLSQVYDEVQRVFQGRRSDDQEPFDDRLWNNAASQEDLQSAIAPRRSSSLRPVSSTADLAHQMQVLDIDDDAEFLTQPVSESRAQEIMKAVAESLPYFSDHMDAGDLQRDISQARQRLQERNHMTRGLMKPFLRGLCLRIHLVMAICYVTSSVGELLLQTIEVEGEGRAPFGELWLAFYGGASLGGLFWLALSYGIPPNLLMTASQALSLMAFLLLPMLPEHLYEADWSYLSYAAMSGVQSSSKLLFILWNFNEENEHGFQVAIWRLALLEALRRSVSWLALVATYAGKLWIYKQVLFVVSFTSLVLLFKAPYCYATHVLPSTSGALGPSVWFLLLSEICNSLGSYGQDVRNWLALNGWTGEEIQLMILVVIGALPLLLHPSFSWLRRQQVWGPWPLRDFACLLPSGTLLRSVAIFESRGQSRSHTFVAALLFSVLVDAARYAAIASSLMTVMGSRWNALKAASRMDDVKNGTGGTRHEEKVQCITEKLGLVSLEDGDADLLELGRSTFWATAPLALLGYVFQASTVFFFEKEVLTFKVRQHMRAAKAKLGQLQDEMQIARTAKSQQLRNSKRFQAAMATAGGIVSGDFNRVLEVISITSDQGTEFGFGSLPELKGDEHIADVAAVLETKPQQSHLCLEEDKYQPLEIQDQVEQLDPALQEVALNRRMSQEQQLEEQRPEGQRQLLQFANALHVAGLRHVADNLLKSVLGAMNLWEPLLVQLRGLEKLLSRVQYRERLAAVCMPENDPQTSLVQGFSSKLGGLRWEVVVEFCIELLDIEEHLRKHWDIGAFLQGASGHGRWTICADFADADKAIRSDLFWGRVGVVAQIAFESEFIGRWASGCECHDKSHEDNIHREKKRALSHTDENIVKITAKKVLKMWDSKGKNRRAIYRRDPFPDQQASEEGSVLGLRPCPYLLKLNERQTADLIYRENSRIKHSQSKRLADEIADKARELPVATAPNQLQLPSHSSELTKALVDHLRDICLKKAGSFKKIIFAAKQEWVKDMLFALPSSFALPGPSAGRRAEDLAAASAIQDWLTTLEDESMQLPQSLALMPVHRTDVSHDHSFQYMAGSSEAKVVSVTHTCATVGSEQKFQAGTDSDAWVYFTVVSENMNSYTLLGAQSAKYDLMVHPYFPVRDDTAEAGFVLVPYGVTQGISFSDQSFQSLGQSLSVWQSKSSRYVLCGSNAARSRL</sequence>
<name>A0ABP0QMN0_9DINO</name>
<organism evidence="2 3">
    <name type="scientific">Durusdinium trenchii</name>
    <dbReference type="NCBI Taxonomy" id="1381693"/>
    <lineage>
        <taxon>Eukaryota</taxon>
        <taxon>Sar</taxon>
        <taxon>Alveolata</taxon>
        <taxon>Dinophyceae</taxon>
        <taxon>Suessiales</taxon>
        <taxon>Symbiodiniaceae</taxon>
        <taxon>Durusdinium</taxon>
    </lineage>
</organism>
<gene>
    <name evidence="2" type="ORF">SCF082_LOCUS41886</name>
</gene>
<feature type="transmembrane region" description="Helical" evidence="1">
    <location>
        <begin position="415"/>
        <end position="436"/>
    </location>
</feature>
<accession>A0ABP0QMN0</accession>
<feature type="transmembrane region" description="Helical" evidence="1">
    <location>
        <begin position="297"/>
        <end position="315"/>
    </location>
</feature>
<evidence type="ECO:0000313" key="3">
    <source>
        <dbReference type="Proteomes" id="UP001642464"/>
    </source>
</evidence>
<feature type="transmembrane region" description="Helical" evidence="1">
    <location>
        <begin position="487"/>
        <end position="509"/>
    </location>
</feature>
<dbReference type="Proteomes" id="UP001642464">
    <property type="component" value="Unassembled WGS sequence"/>
</dbReference>
<keyword evidence="1" id="KW-0472">Membrane</keyword>